<proteinExistence type="predicted"/>
<reference evidence="1 2" key="1">
    <citation type="submission" date="2023-02" db="EMBL/GenBank/DDBJ databases">
        <title>LHISI_Scaffold_Assembly.</title>
        <authorList>
            <person name="Stuart O.P."/>
            <person name="Cleave R."/>
            <person name="Magrath M.J.L."/>
            <person name="Mikheyev A.S."/>
        </authorList>
    </citation>
    <scope>NUCLEOTIDE SEQUENCE [LARGE SCALE GENOMIC DNA]</scope>
    <source>
        <strain evidence="1">Daus_M_001</strain>
        <tissue evidence="1">Leg muscle</tissue>
    </source>
</reference>
<gene>
    <name evidence="1" type="ORF">PR048_027525</name>
</gene>
<organism evidence="1 2">
    <name type="scientific">Dryococelus australis</name>
    <dbReference type="NCBI Taxonomy" id="614101"/>
    <lineage>
        <taxon>Eukaryota</taxon>
        <taxon>Metazoa</taxon>
        <taxon>Ecdysozoa</taxon>
        <taxon>Arthropoda</taxon>
        <taxon>Hexapoda</taxon>
        <taxon>Insecta</taxon>
        <taxon>Pterygota</taxon>
        <taxon>Neoptera</taxon>
        <taxon>Polyneoptera</taxon>
        <taxon>Phasmatodea</taxon>
        <taxon>Verophasmatodea</taxon>
        <taxon>Anareolatae</taxon>
        <taxon>Phasmatidae</taxon>
        <taxon>Eurycanthinae</taxon>
        <taxon>Dryococelus</taxon>
    </lineage>
</organism>
<protein>
    <recommendedName>
        <fullName evidence="3">Cytochrome c biogenesis B</fullName>
    </recommendedName>
</protein>
<evidence type="ECO:0008006" key="3">
    <source>
        <dbReference type="Google" id="ProtNLM"/>
    </source>
</evidence>
<evidence type="ECO:0000313" key="2">
    <source>
        <dbReference type="Proteomes" id="UP001159363"/>
    </source>
</evidence>
<dbReference type="EMBL" id="JARBHB010000012">
    <property type="protein sequence ID" value="KAJ8871219.1"/>
    <property type="molecule type" value="Genomic_DNA"/>
</dbReference>
<evidence type="ECO:0000313" key="1">
    <source>
        <dbReference type="EMBL" id="KAJ8871219.1"/>
    </source>
</evidence>
<name>A0ABQ9GGR3_9NEOP</name>
<keyword evidence="2" id="KW-1185">Reference proteome</keyword>
<comment type="caution">
    <text evidence="1">The sequence shown here is derived from an EMBL/GenBank/DDBJ whole genome shotgun (WGS) entry which is preliminary data.</text>
</comment>
<accession>A0ABQ9GGR3</accession>
<sequence length="182" mass="19592">MDVPGISQGIIGYPWDILHYLKGCPSDIPRTSRLPSLPLSGGRGGRAVSLLTSHRGETGSIPGRVTPRFSQVGIVPDDAAGRWILSGISLHTRLASPSSALKNSILRAAQISALFIHSFSLPYFVTNKRDVPTAVNARIGYSRPRVPPVSLILRCTDARRQLSLVTIVAAHRFAVSGHLARL</sequence>
<dbReference type="Proteomes" id="UP001159363">
    <property type="component" value="Chromosome 11"/>
</dbReference>